<dbReference type="RefSeq" id="WP_025023564.1">
    <property type="nucleotide sequence ID" value="NZ_AZDZ01000002.1"/>
</dbReference>
<keyword evidence="5" id="KW-1185">Reference proteome</keyword>
<proteinExistence type="predicted"/>
<dbReference type="PATRIC" id="fig|1423775.4.peg.1116"/>
<name>A0A0R1KCC4_9LACO</name>
<sequence>MKKSLVLTIILFSSMTLGSVVITPGTVQAIADVEEQSTENQKISKNIIYKTENQRIVETEKGETSIITGKLGDNVKYSNLIPPAGYDISDKNGELQLTDKSDQVIYVKPQYKKNFVVKFVDRDTNEELKKINIKGYVGSVLHISSDVLPTGYDFLDFYQEVIVSGRNNEETVLLRKDPRNNSDVQGNTIRFIGDNGEVVNQFFITGKENDVFHMEQANIGNDYAFDDDQNMEVFMKKDKSVITINVRKIVFTNKITFKDKNGKVINTFEYKGRKNSLININEVELNGYNGIPKSIRVVGMDNYEHIFKINGIRIKNIVQFYDSFNATGEIFKSFEYFGNVGDEVNVPLEKVPVGYSLNSQKTLVDSSGVSYVSLSKIVDYSLEFVDYKGIVIDKKYCKGLEGEMKDIIPPRGYILTSDKSRITIDSRVPHHIFFVVPNKQGAIPDKTNLTTNITFTDKDTKKQISKTQVSGKEGTSQKVTIPAGYKLANGSSNIVKMEKNTGSVTIQLVKVNGSITVTKPGSNNNHSGSHSSTSGRVESYSTSISTHLSGYTPLYNIQGKEVRNRALMANTNWHADKKMTLKGKVYYRVATSEWVSADNVYEYTSNKTVINTVKGSYKRLYNSKGKLNTNRALASNTSWATDKVAMINGVKMYRVATDEWVAASDIQ</sequence>
<evidence type="ECO:0000313" key="4">
    <source>
        <dbReference type="EMBL" id="KRK80952.1"/>
    </source>
</evidence>
<protein>
    <recommendedName>
        <fullName evidence="3">S-layer protein C-terminal domain-containing protein</fullName>
    </recommendedName>
</protein>
<feature type="domain" description="S-layer protein C-terminal" evidence="3">
    <location>
        <begin position="548"/>
        <end position="597"/>
    </location>
</feature>
<reference evidence="4 5" key="1">
    <citation type="journal article" date="2015" name="Genome Announc.">
        <title>Expanding the biotechnology potential of lactobacilli through comparative genomics of 213 strains and associated genera.</title>
        <authorList>
            <person name="Sun Z."/>
            <person name="Harris H.M."/>
            <person name="McCann A."/>
            <person name="Guo C."/>
            <person name="Argimon S."/>
            <person name="Zhang W."/>
            <person name="Yang X."/>
            <person name="Jeffery I.B."/>
            <person name="Cooney J.C."/>
            <person name="Kagawa T.F."/>
            <person name="Liu W."/>
            <person name="Song Y."/>
            <person name="Salvetti E."/>
            <person name="Wrobel A."/>
            <person name="Rasinkangas P."/>
            <person name="Parkhill J."/>
            <person name="Rea M.C."/>
            <person name="O'Sullivan O."/>
            <person name="Ritari J."/>
            <person name="Douillard F.P."/>
            <person name="Paul Ross R."/>
            <person name="Yang R."/>
            <person name="Briner A.E."/>
            <person name="Felis G.E."/>
            <person name="de Vos W.M."/>
            <person name="Barrangou R."/>
            <person name="Klaenhammer T.R."/>
            <person name="Caufield P.W."/>
            <person name="Cui Y."/>
            <person name="Zhang H."/>
            <person name="O'Toole P.W."/>
        </authorList>
    </citation>
    <scope>NUCLEOTIDE SEQUENCE [LARGE SCALE GENOMIC DNA]</scope>
    <source>
        <strain evidence="4 5">DSM 19682</strain>
    </source>
</reference>
<gene>
    <name evidence="4" type="ORF">FD03_GL001087</name>
</gene>
<evidence type="ECO:0000256" key="2">
    <source>
        <dbReference type="SAM" id="SignalP"/>
    </source>
</evidence>
<dbReference type="Pfam" id="PF03217">
    <property type="entry name" value="SlpA"/>
    <property type="match status" value="2"/>
</dbReference>
<feature type="chain" id="PRO_5038468800" description="S-layer protein C-terminal domain-containing protein" evidence="2">
    <location>
        <begin position="19"/>
        <end position="667"/>
    </location>
</feature>
<feature type="compositionally biased region" description="Low complexity" evidence="1">
    <location>
        <begin position="521"/>
        <end position="535"/>
    </location>
</feature>
<evidence type="ECO:0000259" key="3">
    <source>
        <dbReference type="Pfam" id="PF03217"/>
    </source>
</evidence>
<dbReference type="AlphaFoldDB" id="A0A0R1KCC4"/>
<dbReference type="InterPro" id="IPR024968">
    <property type="entry name" value="SlpA_C_lactobacillus"/>
</dbReference>
<feature type="domain" description="S-layer protein C-terminal" evidence="3">
    <location>
        <begin position="620"/>
        <end position="664"/>
    </location>
</feature>
<evidence type="ECO:0000256" key="1">
    <source>
        <dbReference type="SAM" id="MobiDB-lite"/>
    </source>
</evidence>
<comment type="caution">
    <text evidence="4">The sequence shown here is derived from an EMBL/GenBank/DDBJ whole genome shotgun (WGS) entry which is preliminary data.</text>
</comment>
<dbReference type="eggNOG" id="ENOG5030B8B">
    <property type="taxonomic scope" value="Bacteria"/>
</dbReference>
<dbReference type="Proteomes" id="UP000051248">
    <property type="component" value="Unassembled WGS sequence"/>
</dbReference>
<accession>A0A0R1KCC4</accession>
<feature type="signal peptide" evidence="2">
    <location>
        <begin position="1"/>
        <end position="18"/>
    </location>
</feature>
<dbReference type="EMBL" id="AZDZ01000002">
    <property type="protein sequence ID" value="KRK80952.1"/>
    <property type="molecule type" value="Genomic_DNA"/>
</dbReference>
<evidence type="ECO:0000313" key="5">
    <source>
        <dbReference type="Proteomes" id="UP000051248"/>
    </source>
</evidence>
<organism evidence="4 5">
    <name type="scientific">Companilactobacillus nodensis DSM 19682 = JCM 14932 = NBRC 107160</name>
    <dbReference type="NCBI Taxonomy" id="1423775"/>
    <lineage>
        <taxon>Bacteria</taxon>
        <taxon>Bacillati</taxon>
        <taxon>Bacillota</taxon>
        <taxon>Bacilli</taxon>
        <taxon>Lactobacillales</taxon>
        <taxon>Lactobacillaceae</taxon>
        <taxon>Companilactobacillus</taxon>
    </lineage>
</organism>
<feature type="region of interest" description="Disordered" evidence="1">
    <location>
        <begin position="517"/>
        <end position="539"/>
    </location>
</feature>
<dbReference type="OrthoDB" id="2330143at2"/>
<keyword evidence="2" id="KW-0732">Signal</keyword>